<dbReference type="KEGG" id="hsal:JMJ58_14745"/>
<keyword evidence="2" id="KW-1185">Reference proteome</keyword>
<evidence type="ECO:0000313" key="2">
    <source>
        <dbReference type="Proteomes" id="UP000637819"/>
    </source>
</evidence>
<sequence>MTSVADNRDRGLDVEDESCRQWPLEPIVDSRDHRDDWYDLVATDSFDVGARSVNAGDPIECKSCWVRYDSRQRRGQWWISRANHERLVDASGWYILSVVDPETEYILRMSFVAASVIDQLIDERWTNCGRGGQTVEQYRQLPWSAVFVPAETPGGGRR</sequence>
<organism evidence="1 2">
    <name type="scientific">Haloterrigena salifodinae</name>
    <dbReference type="NCBI Taxonomy" id="2675099"/>
    <lineage>
        <taxon>Archaea</taxon>
        <taxon>Methanobacteriati</taxon>
        <taxon>Methanobacteriota</taxon>
        <taxon>Stenosarchaea group</taxon>
        <taxon>Halobacteria</taxon>
        <taxon>Halobacteriales</taxon>
        <taxon>Natrialbaceae</taxon>
        <taxon>Haloterrigena</taxon>
    </lineage>
</organism>
<dbReference type="Pfam" id="PF25941">
    <property type="entry name" value="PDDEXK_16"/>
    <property type="match status" value="1"/>
</dbReference>
<dbReference type="GeneID" id="62876407"/>
<evidence type="ECO:0000313" key="1">
    <source>
        <dbReference type="EMBL" id="QRV14191.1"/>
    </source>
</evidence>
<proteinExistence type="predicted"/>
<dbReference type="AlphaFoldDB" id="A0A8T8DY73"/>
<accession>A0A8T8DY73</accession>
<dbReference type="InterPro" id="IPR058715">
    <property type="entry name" value="PDDEXK_nuclease-rel"/>
</dbReference>
<dbReference type="Proteomes" id="UP000637819">
    <property type="component" value="Chromosome"/>
</dbReference>
<reference evidence="1 2" key="1">
    <citation type="submission" date="2021-01" db="EMBL/GenBank/DDBJ databases">
        <title>Genome Sequence and Methylation Pattern of Haloterrigena salifodinae BOL5-1, An Extremely Halophilic Archaeon from a Bolivian Salt Mine.</title>
        <authorList>
            <person name="DasSarma P."/>
            <person name="Anton B.P."/>
            <person name="DasSarma S.L."/>
            <person name="von Ehrenheim H.A.L."/>
            <person name="Martinez F.L."/>
            <person name="Guzman D."/>
            <person name="Roberts R.J."/>
            <person name="DasSarma S."/>
        </authorList>
    </citation>
    <scope>NUCLEOTIDE SEQUENCE [LARGE SCALE GENOMIC DNA]</scope>
    <source>
        <strain evidence="1 2">BOL5-1</strain>
    </source>
</reference>
<dbReference type="RefSeq" id="WP_204747044.1">
    <property type="nucleotide sequence ID" value="NZ_CP069188.1"/>
</dbReference>
<name>A0A8T8DY73_9EURY</name>
<dbReference type="EMBL" id="CP069188">
    <property type="protein sequence ID" value="QRV14191.1"/>
    <property type="molecule type" value="Genomic_DNA"/>
</dbReference>
<gene>
    <name evidence="1" type="ORF">JMJ58_14745</name>
</gene>
<dbReference type="OrthoDB" id="190864at2157"/>
<protein>
    <submittedName>
        <fullName evidence="1">Uncharacterized protein</fullName>
    </submittedName>
</protein>